<dbReference type="Pfam" id="PF17807">
    <property type="entry name" value="zf-UBP_var"/>
    <property type="match status" value="1"/>
</dbReference>
<evidence type="ECO:0000256" key="9">
    <source>
        <dbReference type="ARBA" id="ARBA00022807"/>
    </source>
</evidence>
<feature type="compositionally biased region" description="Basic residues" evidence="14">
    <location>
        <begin position="782"/>
        <end position="827"/>
    </location>
</feature>
<dbReference type="InterPro" id="IPR001394">
    <property type="entry name" value="Peptidase_C19_UCH"/>
</dbReference>
<dbReference type="InterPro" id="IPR015940">
    <property type="entry name" value="UBA"/>
</dbReference>
<dbReference type="PIRSF" id="PIRSF016308">
    <property type="entry name" value="UBP"/>
    <property type="match status" value="1"/>
</dbReference>
<dbReference type="Proteomes" id="UP000818624">
    <property type="component" value="Chromosome 3"/>
</dbReference>
<evidence type="ECO:0000259" key="16">
    <source>
        <dbReference type="PROSITE" id="PS50235"/>
    </source>
</evidence>
<evidence type="ECO:0000256" key="1">
    <source>
        <dbReference type="ARBA" id="ARBA00000707"/>
    </source>
</evidence>
<evidence type="ECO:0000259" key="17">
    <source>
        <dbReference type="PROSITE" id="PS50271"/>
    </source>
</evidence>
<evidence type="ECO:0000256" key="12">
    <source>
        <dbReference type="PROSITE-ProRule" id="PRU00502"/>
    </source>
</evidence>
<keyword evidence="19" id="KW-1185">Reference proteome</keyword>
<dbReference type="CDD" id="cd02658">
    <property type="entry name" value="Peptidase_C19B"/>
    <property type="match status" value="1"/>
</dbReference>
<evidence type="ECO:0000259" key="15">
    <source>
        <dbReference type="PROSITE" id="PS50030"/>
    </source>
</evidence>
<dbReference type="Gene3D" id="3.90.70.10">
    <property type="entry name" value="Cysteine proteinases"/>
    <property type="match status" value="1"/>
</dbReference>
<dbReference type="SMART" id="SM00165">
    <property type="entry name" value="UBA"/>
    <property type="match status" value="2"/>
</dbReference>
<evidence type="ECO:0000256" key="10">
    <source>
        <dbReference type="ARBA" id="ARBA00022833"/>
    </source>
</evidence>
<dbReference type="Pfam" id="PF00443">
    <property type="entry name" value="UCH"/>
    <property type="match status" value="1"/>
</dbReference>
<comment type="similarity">
    <text evidence="2 11 13">Belongs to the peptidase C19 family.</text>
</comment>
<keyword evidence="5" id="KW-0677">Repeat</keyword>
<gene>
    <name evidence="18" type="primary">ubp14</name>
    <name evidence="18" type="ORF">GLX27_003653</name>
</gene>
<comment type="catalytic activity">
    <reaction evidence="1 11 13">
        <text>Thiol-dependent hydrolysis of ester, thioester, amide, peptide and isopeptide bonds formed by the C-terminal Gly of ubiquitin (a 76-residue protein attached to proteins as an intracellular targeting signal).</text>
        <dbReference type="EC" id="3.4.19.12"/>
    </reaction>
</comment>
<dbReference type="GO" id="GO:0004843">
    <property type="term" value="F:cysteine-type deubiquitinase activity"/>
    <property type="evidence" value="ECO:0007669"/>
    <property type="project" value="UniProtKB-EC"/>
</dbReference>
<evidence type="ECO:0000256" key="3">
    <source>
        <dbReference type="ARBA" id="ARBA00022670"/>
    </source>
</evidence>
<dbReference type="InterPro" id="IPR001607">
    <property type="entry name" value="Znf_UBP"/>
</dbReference>
<dbReference type="InterPro" id="IPR038765">
    <property type="entry name" value="Papain-like_cys_pep_sf"/>
</dbReference>
<keyword evidence="8 11" id="KW-0378">Hydrolase</keyword>
<evidence type="ECO:0000256" key="4">
    <source>
        <dbReference type="ARBA" id="ARBA00022723"/>
    </source>
</evidence>
<dbReference type="InterPro" id="IPR013083">
    <property type="entry name" value="Znf_RING/FYVE/PHD"/>
</dbReference>
<evidence type="ECO:0000256" key="6">
    <source>
        <dbReference type="ARBA" id="ARBA00022771"/>
    </source>
</evidence>
<feature type="domain" description="UBA" evidence="15">
    <location>
        <begin position="599"/>
        <end position="645"/>
    </location>
</feature>
<dbReference type="InterPro" id="IPR018200">
    <property type="entry name" value="USP_CS"/>
</dbReference>
<organism evidence="18 19">
    <name type="scientific">Malassezia furfur</name>
    <name type="common">Pityriasis versicolor infection agent</name>
    <name type="synonym">Pityrosporum furfur</name>
    <dbReference type="NCBI Taxonomy" id="55194"/>
    <lineage>
        <taxon>Eukaryota</taxon>
        <taxon>Fungi</taxon>
        <taxon>Dikarya</taxon>
        <taxon>Basidiomycota</taxon>
        <taxon>Ustilaginomycotina</taxon>
        <taxon>Malasseziomycetes</taxon>
        <taxon>Malasseziales</taxon>
        <taxon>Malasseziaceae</taxon>
        <taxon>Malassezia</taxon>
    </lineage>
</organism>
<evidence type="ECO:0000256" key="7">
    <source>
        <dbReference type="ARBA" id="ARBA00022786"/>
    </source>
</evidence>
<keyword evidence="6 12" id="KW-0863">Zinc-finger</keyword>
<proteinExistence type="inferred from homology"/>
<dbReference type="PANTHER" id="PTHR24006">
    <property type="entry name" value="UBIQUITIN CARBOXYL-TERMINAL HYDROLASE"/>
    <property type="match status" value="1"/>
</dbReference>
<dbReference type="Gene3D" id="3.30.40.10">
    <property type="entry name" value="Zinc/RING finger domain, C3HC4 (zinc finger)"/>
    <property type="match status" value="2"/>
</dbReference>
<dbReference type="InterPro" id="IPR016652">
    <property type="entry name" value="Ubiquitinyl_hydrolase"/>
</dbReference>
<evidence type="ECO:0000313" key="19">
    <source>
        <dbReference type="Proteomes" id="UP000818624"/>
    </source>
</evidence>
<keyword evidence="4 11" id="KW-0479">Metal-binding</keyword>
<dbReference type="EC" id="3.4.19.12" evidence="11 13"/>
<dbReference type="PROSITE" id="PS50235">
    <property type="entry name" value="USP_3"/>
    <property type="match status" value="1"/>
</dbReference>
<evidence type="ECO:0000256" key="14">
    <source>
        <dbReference type="SAM" id="MobiDB-lite"/>
    </source>
</evidence>
<accession>A0ABY8EXA9</accession>
<feature type="region of interest" description="Disordered" evidence="14">
    <location>
        <begin position="767"/>
        <end position="835"/>
    </location>
</feature>
<feature type="domain" description="USP" evidence="16">
    <location>
        <begin position="266"/>
        <end position="746"/>
    </location>
</feature>
<evidence type="ECO:0000256" key="13">
    <source>
        <dbReference type="RuleBase" id="RU366025"/>
    </source>
</evidence>
<dbReference type="InterPro" id="IPR050164">
    <property type="entry name" value="Peptidase_C19"/>
</dbReference>
<dbReference type="Pfam" id="PF02148">
    <property type="entry name" value="zf-UBP"/>
    <property type="match status" value="1"/>
</dbReference>
<feature type="region of interest" description="Disordered" evidence="14">
    <location>
        <begin position="647"/>
        <end position="676"/>
    </location>
</feature>
<dbReference type="SUPFAM" id="SSF57850">
    <property type="entry name" value="RING/U-box"/>
    <property type="match status" value="2"/>
</dbReference>
<feature type="compositionally biased region" description="Low complexity" evidence="14">
    <location>
        <begin position="649"/>
        <end position="676"/>
    </location>
</feature>
<dbReference type="InterPro" id="IPR041432">
    <property type="entry name" value="UBP13_Znf-UBP_var"/>
</dbReference>
<evidence type="ECO:0000256" key="11">
    <source>
        <dbReference type="PIRNR" id="PIRNR016308"/>
    </source>
</evidence>
<dbReference type="EMBL" id="CP046236">
    <property type="protein sequence ID" value="WFD48980.1"/>
    <property type="molecule type" value="Genomic_DNA"/>
</dbReference>
<evidence type="ECO:0000256" key="5">
    <source>
        <dbReference type="ARBA" id="ARBA00022737"/>
    </source>
</evidence>
<dbReference type="InterPro" id="IPR009060">
    <property type="entry name" value="UBA-like_sf"/>
</dbReference>
<keyword evidence="7 11" id="KW-0833">Ubl conjugation pathway</keyword>
<dbReference type="SMART" id="SM00290">
    <property type="entry name" value="ZnF_UBP"/>
    <property type="match status" value="2"/>
</dbReference>
<keyword evidence="3 11" id="KW-0645">Protease</keyword>
<evidence type="ECO:0000256" key="2">
    <source>
        <dbReference type="ARBA" id="ARBA00009085"/>
    </source>
</evidence>
<sequence length="835" mass="89011">MQDVPTGVSVCLTCFASACFGEQRHAALHHAKTGHALFVTLTRTPKPRAPLTKVQVVEAPEEDAYDYTRTVRCVACDPAGGRVLPLTDELEHVTLGVLHARSSSHAAEVRAWEEELVPCAHTRALAPAAQPLDLRGATCAECELTGNLWLCLTCGHLGCGRAQLGGAPGHSHGLAHYEASGHPCSVKQGTITAEGEGDVYCYACDDARIDPALAEHLAQFGMHVAQLQKTEKSMTELQLEQNARFDFAMTTDDGRALTPMYGPGHTGLRNLGNSCYLASVVQALYALPSFRARYNTDTHAAHVAACTAAPASCLACQLGKLGDGLLSGRYAVPAPGAEAPAFQAGIRPAMLKALLGRGHAEFATMRQQDADEFLQFFVEQVHRQPHAPLADPTAPLAFVLEHRLQCTRCGGVRYTDEVRDVGLGVPVRIAERPTTDRHADAASGRLYEPVSLDASLAELTAPERVPYRCPACAAEVDAERCTRFKTFPRVLVMQAQRFQVVNWVPQKVNVPFVVPLETPLDVHAFQGHGLQPDETVLPDDAPEPAAAEPAVDAEALTALTAMGFSEPRATRALRATGADAEAAANWLFERMDDASLDAPLDDAAGGGAPDTSALEEMGFTAAQAAAALRATGGDAEAAVAWLFEHPEAGSEAPAAPTPPAADSEAPDASAGPAPGLADAPRYRLASFVTHRGPSVHSGHYVAHVRQPSGEWALFNDEKVVAAPLHSDGRDEDDASVERLSQLYVPSLTQCVPLRVLSRRGPCVAARRRREAARASPGTGGTCRRRHAHTCSRTHSPSRARTRSGSARRRTAGTRCARVRAAPRRRQTAPRPAARA</sequence>
<dbReference type="PROSITE" id="PS00972">
    <property type="entry name" value="USP_1"/>
    <property type="match status" value="1"/>
</dbReference>
<keyword evidence="9 11" id="KW-0788">Thiol protease</keyword>
<dbReference type="PROSITE" id="PS50030">
    <property type="entry name" value="UBA"/>
    <property type="match status" value="2"/>
</dbReference>
<feature type="domain" description="UBA" evidence="15">
    <location>
        <begin position="550"/>
        <end position="590"/>
    </location>
</feature>
<name>A0ABY8EXA9_MALFU</name>
<dbReference type="PANTHER" id="PTHR24006:SF664">
    <property type="entry name" value="UBIQUITIN CARBOXYL-TERMINAL HYDROLASE"/>
    <property type="match status" value="1"/>
</dbReference>
<dbReference type="InterPro" id="IPR028889">
    <property type="entry name" value="USP"/>
</dbReference>
<evidence type="ECO:0000313" key="18">
    <source>
        <dbReference type="EMBL" id="WFD48980.1"/>
    </source>
</evidence>
<dbReference type="PROSITE" id="PS00973">
    <property type="entry name" value="USP_2"/>
    <property type="match status" value="1"/>
</dbReference>
<keyword evidence="10 11" id="KW-0862">Zinc</keyword>
<protein>
    <recommendedName>
        <fullName evidence="11 13">Ubiquitin carboxyl-terminal hydrolase</fullName>
        <ecNumber evidence="11 13">3.4.19.12</ecNumber>
    </recommendedName>
</protein>
<evidence type="ECO:0000256" key="8">
    <source>
        <dbReference type="ARBA" id="ARBA00022801"/>
    </source>
</evidence>
<dbReference type="Gene3D" id="1.10.8.10">
    <property type="entry name" value="DNA helicase RuvA subunit, C-terminal domain"/>
    <property type="match status" value="2"/>
</dbReference>
<dbReference type="Pfam" id="PF00627">
    <property type="entry name" value="UBA"/>
    <property type="match status" value="2"/>
</dbReference>
<dbReference type="SUPFAM" id="SSF54001">
    <property type="entry name" value="Cysteine proteinases"/>
    <property type="match status" value="1"/>
</dbReference>
<reference evidence="18 19" key="1">
    <citation type="journal article" date="2020" name="Elife">
        <title>Loss of centromere function drives karyotype evolution in closely related Malassezia species.</title>
        <authorList>
            <person name="Sankaranarayanan S.R."/>
            <person name="Ianiri G."/>
            <person name="Coelho M.A."/>
            <person name="Reza M.H."/>
            <person name="Thimmappa B.C."/>
            <person name="Ganguly P."/>
            <person name="Vadnala R.N."/>
            <person name="Sun S."/>
            <person name="Siddharthan R."/>
            <person name="Tellgren-Roth C."/>
            <person name="Dawson T.L."/>
            <person name="Heitman J."/>
            <person name="Sanyal K."/>
        </authorList>
    </citation>
    <scope>NUCLEOTIDE SEQUENCE [LARGE SCALE GENOMIC DNA]</scope>
    <source>
        <strain evidence="18">CBS14141</strain>
    </source>
</reference>
<dbReference type="PROSITE" id="PS50271">
    <property type="entry name" value="ZF_UBP"/>
    <property type="match status" value="1"/>
</dbReference>
<feature type="domain" description="UBP-type" evidence="17">
    <location>
        <begin position="117"/>
        <end position="228"/>
    </location>
</feature>
<dbReference type="SUPFAM" id="SSF46934">
    <property type="entry name" value="UBA-like"/>
    <property type="match status" value="1"/>
</dbReference>